<keyword evidence="1" id="KW-1133">Transmembrane helix</keyword>
<accession>A0ABU8YCQ5</accession>
<feature type="transmembrane region" description="Helical" evidence="1">
    <location>
        <begin position="31"/>
        <end position="49"/>
    </location>
</feature>
<keyword evidence="3" id="KW-1185">Reference proteome</keyword>
<organism evidence="2 3">
    <name type="scientific">Curtobacterium citreum</name>
    <dbReference type="NCBI Taxonomy" id="2036"/>
    <lineage>
        <taxon>Bacteria</taxon>
        <taxon>Bacillati</taxon>
        <taxon>Actinomycetota</taxon>
        <taxon>Actinomycetes</taxon>
        <taxon>Micrococcales</taxon>
        <taxon>Microbacteriaceae</taxon>
        <taxon>Curtobacterium</taxon>
    </lineage>
</organism>
<dbReference type="EMBL" id="JBBLYY010000064">
    <property type="protein sequence ID" value="MEK0172331.1"/>
    <property type="molecule type" value="Genomic_DNA"/>
</dbReference>
<feature type="transmembrane region" description="Helical" evidence="1">
    <location>
        <begin position="55"/>
        <end position="75"/>
    </location>
</feature>
<protein>
    <recommendedName>
        <fullName evidence="4">PH (Pleckstrin Homology) domain-containing protein</fullName>
    </recommendedName>
</protein>
<evidence type="ECO:0000256" key="1">
    <source>
        <dbReference type="SAM" id="Phobius"/>
    </source>
</evidence>
<dbReference type="Proteomes" id="UP001370299">
    <property type="component" value="Unassembled WGS sequence"/>
</dbReference>
<keyword evidence="1" id="KW-0472">Membrane</keyword>
<dbReference type="RefSeq" id="WP_340196460.1">
    <property type="nucleotide sequence ID" value="NZ_JBBKAP010000035.1"/>
</dbReference>
<comment type="caution">
    <text evidence="2">The sequence shown here is derived from an EMBL/GenBank/DDBJ whole genome shotgun (WGS) entry which is preliminary data.</text>
</comment>
<name>A0ABU8YCQ5_9MICO</name>
<sequence length="214" mass="23281">MGDMTVPATPHLRASVYDVVLRPRRSLVRSTALSIVFSAVPLAVALVWVSFPFRTWAMVATVVVALAVLVGIVFVRLSTAYIGIDPDGLTIRGVVTAHRRIPRDRVHSLVLATTYGSSVDRTMRELVAFDATGAHLFRIRADVWGDDGLAQVVDALGVKLTEEARPVSTRVFAKRYPSSRAWYEQRPAYLLVGGVAALVVVGLLVVEFTGLLGR</sequence>
<evidence type="ECO:0000313" key="2">
    <source>
        <dbReference type="EMBL" id="MEK0172331.1"/>
    </source>
</evidence>
<proteinExistence type="predicted"/>
<evidence type="ECO:0008006" key="4">
    <source>
        <dbReference type="Google" id="ProtNLM"/>
    </source>
</evidence>
<evidence type="ECO:0000313" key="3">
    <source>
        <dbReference type="Proteomes" id="UP001370299"/>
    </source>
</evidence>
<keyword evidence="1" id="KW-0812">Transmembrane</keyword>
<reference evidence="2 3" key="1">
    <citation type="submission" date="2024-03" db="EMBL/GenBank/DDBJ databases">
        <title>Whole genomes of four grape xylem sap localized bacterial endophytes.</title>
        <authorList>
            <person name="Kumar G."/>
            <person name="Savka M.A."/>
        </authorList>
    </citation>
    <scope>NUCLEOTIDE SEQUENCE [LARGE SCALE GENOMIC DNA]</scope>
    <source>
        <strain evidence="2 3">RIT_GXS8</strain>
    </source>
</reference>
<feature type="transmembrane region" description="Helical" evidence="1">
    <location>
        <begin position="188"/>
        <end position="212"/>
    </location>
</feature>
<gene>
    <name evidence="2" type="ORF">WMN62_12695</name>
</gene>